<keyword evidence="7 9" id="KW-1133">Transmembrane helix</keyword>
<keyword evidence="4" id="KW-1003">Cell membrane</keyword>
<feature type="domain" description="ABC transmembrane type-1" evidence="10">
    <location>
        <begin position="19"/>
        <end position="207"/>
    </location>
</feature>
<keyword evidence="5 9" id="KW-0812">Transmembrane</keyword>
<feature type="transmembrane region" description="Helical" evidence="9">
    <location>
        <begin position="20"/>
        <end position="43"/>
    </location>
</feature>
<evidence type="ECO:0000256" key="1">
    <source>
        <dbReference type="ARBA" id="ARBA00004429"/>
    </source>
</evidence>
<sequence>MGDWMALFEAALPVLLQGAAHTLLFALVAMVLGLALGFAVAMVRVAKLPVLSQLAAFYVSAMRGTPLLVQIFVIYYGLPGVGLELDPVPAGVLALTLNVAAYLSESLRGGIAGVAKGQWDAAFSLGFTWWQTMRYIIAPQALRLSVPSLSNSLISLIKDTSLVSVITVTELMLATKEVIAQTFQPLPLYLAAAAIYWALSALFERLQRHVENRLNLAHQR</sequence>
<dbReference type="PANTHER" id="PTHR30614:SF0">
    <property type="entry name" value="L-CYSTINE TRANSPORT SYSTEM PERMEASE PROTEIN TCYL"/>
    <property type="match status" value="1"/>
</dbReference>
<evidence type="ECO:0000256" key="2">
    <source>
        <dbReference type="ARBA" id="ARBA00010072"/>
    </source>
</evidence>
<comment type="subcellular location">
    <subcellularLocation>
        <location evidence="1">Cell inner membrane</location>
        <topology evidence="1">Multi-pass membrane protein</topology>
    </subcellularLocation>
    <subcellularLocation>
        <location evidence="9">Cell membrane</location>
        <topology evidence="9">Multi-pass membrane protein</topology>
    </subcellularLocation>
</comment>
<dbReference type="Gene3D" id="1.10.3720.10">
    <property type="entry name" value="MetI-like"/>
    <property type="match status" value="1"/>
</dbReference>
<evidence type="ECO:0000256" key="8">
    <source>
        <dbReference type="ARBA" id="ARBA00023136"/>
    </source>
</evidence>
<dbReference type="InterPro" id="IPR000515">
    <property type="entry name" value="MetI-like"/>
</dbReference>
<evidence type="ECO:0000256" key="5">
    <source>
        <dbReference type="ARBA" id="ARBA00022692"/>
    </source>
</evidence>
<dbReference type="Pfam" id="PF00528">
    <property type="entry name" value="BPD_transp_1"/>
    <property type="match status" value="1"/>
</dbReference>
<dbReference type="InterPro" id="IPR035906">
    <property type="entry name" value="MetI-like_sf"/>
</dbReference>
<comment type="similarity">
    <text evidence="2">Belongs to the binding-protein-dependent transport system permease family. HisMQ subfamily.</text>
</comment>
<keyword evidence="3 9" id="KW-0813">Transport</keyword>
<dbReference type="SUPFAM" id="SSF161098">
    <property type="entry name" value="MetI-like"/>
    <property type="match status" value="1"/>
</dbReference>
<reference evidence="11 12" key="1">
    <citation type="submission" date="2024-05" db="EMBL/GenBank/DDBJ databases">
        <authorList>
            <person name="De Oliveira J.P."/>
            <person name="Noriler S.A."/>
            <person name="De Oliveira A.G."/>
            <person name="Sipoli D.S."/>
        </authorList>
    </citation>
    <scope>NUCLEOTIDE SEQUENCE [LARGE SCALE GENOMIC DNA]</scope>
    <source>
        <strain evidence="11 12">LABIM189</strain>
    </source>
</reference>
<dbReference type="Proteomes" id="UP001455709">
    <property type="component" value="Unassembled WGS sequence"/>
</dbReference>
<organism evidence="11 12">
    <name type="scientific">Chromobacterium vaccinii</name>
    <dbReference type="NCBI Taxonomy" id="1108595"/>
    <lineage>
        <taxon>Bacteria</taxon>
        <taxon>Pseudomonadati</taxon>
        <taxon>Pseudomonadota</taxon>
        <taxon>Betaproteobacteria</taxon>
        <taxon>Neisseriales</taxon>
        <taxon>Chromobacteriaceae</taxon>
        <taxon>Chromobacterium</taxon>
    </lineage>
</organism>
<dbReference type="RefSeq" id="WP_347370068.1">
    <property type="nucleotide sequence ID" value="NZ_JBDOJC010000001.1"/>
</dbReference>
<evidence type="ECO:0000256" key="9">
    <source>
        <dbReference type="RuleBase" id="RU363032"/>
    </source>
</evidence>
<comment type="caution">
    <text evidence="11">The sequence shown here is derived from an EMBL/GenBank/DDBJ whole genome shotgun (WGS) entry which is preliminary data.</text>
</comment>
<evidence type="ECO:0000256" key="3">
    <source>
        <dbReference type="ARBA" id="ARBA00022448"/>
    </source>
</evidence>
<evidence type="ECO:0000256" key="4">
    <source>
        <dbReference type="ARBA" id="ARBA00022475"/>
    </source>
</evidence>
<dbReference type="InterPro" id="IPR010065">
    <property type="entry name" value="AA_ABC_transptr_permease_3TM"/>
</dbReference>
<dbReference type="NCBIfam" id="TIGR01726">
    <property type="entry name" value="HEQRo_perm_3TM"/>
    <property type="match status" value="1"/>
</dbReference>
<accession>A0ABV0FBT7</accession>
<dbReference type="PROSITE" id="PS50928">
    <property type="entry name" value="ABC_TM1"/>
    <property type="match status" value="1"/>
</dbReference>
<dbReference type="CDD" id="cd06261">
    <property type="entry name" value="TM_PBP2"/>
    <property type="match status" value="1"/>
</dbReference>
<evidence type="ECO:0000259" key="10">
    <source>
        <dbReference type="PROSITE" id="PS50928"/>
    </source>
</evidence>
<evidence type="ECO:0000313" key="11">
    <source>
        <dbReference type="EMBL" id="MEO2216613.1"/>
    </source>
</evidence>
<protein>
    <submittedName>
        <fullName evidence="11">Amino acid ABC transporter permease</fullName>
    </submittedName>
</protein>
<evidence type="ECO:0000256" key="6">
    <source>
        <dbReference type="ARBA" id="ARBA00022970"/>
    </source>
</evidence>
<proteinExistence type="inferred from homology"/>
<feature type="transmembrane region" description="Helical" evidence="9">
    <location>
        <begin position="55"/>
        <end position="78"/>
    </location>
</feature>
<name>A0ABV0FBT7_9NEIS</name>
<feature type="transmembrane region" description="Helical" evidence="9">
    <location>
        <begin position="186"/>
        <end position="203"/>
    </location>
</feature>
<dbReference type="PANTHER" id="PTHR30614">
    <property type="entry name" value="MEMBRANE COMPONENT OF AMINO ACID ABC TRANSPORTER"/>
    <property type="match status" value="1"/>
</dbReference>
<gene>
    <name evidence="11" type="ORF">ABGV49_06025</name>
</gene>
<keyword evidence="6" id="KW-0029">Amino-acid transport</keyword>
<dbReference type="EMBL" id="JBDOJC010000001">
    <property type="protein sequence ID" value="MEO2216613.1"/>
    <property type="molecule type" value="Genomic_DNA"/>
</dbReference>
<keyword evidence="12" id="KW-1185">Reference proteome</keyword>
<dbReference type="InterPro" id="IPR043429">
    <property type="entry name" value="ArtM/GltK/GlnP/TcyL/YhdX-like"/>
</dbReference>
<evidence type="ECO:0000313" key="12">
    <source>
        <dbReference type="Proteomes" id="UP001455709"/>
    </source>
</evidence>
<evidence type="ECO:0000256" key="7">
    <source>
        <dbReference type="ARBA" id="ARBA00022989"/>
    </source>
</evidence>
<keyword evidence="8 9" id="KW-0472">Membrane</keyword>